<evidence type="ECO:0000313" key="1">
    <source>
        <dbReference type="EMBL" id="KAA6373525.1"/>
    </source>
</evidence>
<reference evidence="1 2" key="1">
    <citation type="submission" date="2019-03" db="EMBL/GenBank/DDBJ databases">
        <title>Single cell metagenomics reveals metabolic interactions within the superorganism composed of flagellate Streblomastix strix and complex community of Bacteroidetes bacteria on its surface.</title>
        <authorList>
            <person name="Treitli S.C."/>
            <person name="Kolisko M."/>
            <person name="Husnik F."/>
            <person name="Keeling P."/>
            <person name="Hampl V."/>
        </authorList>
    </citation>
    <scope>NUCLEOTIDE SEQUENCE [LARGE SCALE GENOMIC DNA]</scope>
    <source>
        <strain evidence="1">ST1C</strain>
    </source>
</reference>
<dbReference type="AlphaFoldDB" id="A0A5J4UUV6"/>
<dbReference type="EMBL" id="SNRW01012679">
    <property type="protein sequence ID" value="KAA6373525.1"/>
    <property type="molecule type" value="Genomic_DNA"/>
</dbReference>
<name>A0A5J4UUV6_9EUKA</name>
<dbReference type="Proteomes" id="UP000324800">
    <property type="component" value="Unassembled WGS sequence"/>
</dbReference>
<gene>
    <name evidence="1" type="ORF">EZS28_030949</name>
</gene>
<sequence length="229" mass="25331">MDLNRSMLRNYFALITNSNPILLLHSALGARILRLSHRLTRRLYPRYFSLAIAEFGPPIGISCGTSSMGFRQRSLIHAYNSGKSDKPAASNNLSSIYTFDIYIQQKLTNYVNTTNNQEINGTKTFNTNVNATGFVKTGKDDTYVLLADGGDRLLSSFGGIEDLTSSAFSGMNGNYYMGTFNPDYLDQDDVAGLSDFPELYACIKERYLKPIDEVPQLIPIGGPNSAYDA</sequence>
<accession>A0A5J4UUV6</accession>
<protein>
    <submittedName>
        <fullName evidence="1">Uncharacterized protein</fullName>
    </submittedName>
</protein>
<proteinExistence type="predicted"/>
<comment type="caution">
    <text evidence="1">The sequence shown here is derived from an EMBL/GenBank/DDBJ whole genome shotgun (WGS) entry which is preliminary data.</text>
</comment>
<feature type="non-terminal residue" evidence="1">
    <location>
        <position position="229"/>
    </location>
</feature>
<dbReference type="Gene3D" id="6.10.140.2190">
    <property type="match status" value="1"/>
</dbReference>
<organism evidence="1 2">
    <name type="scientific">Streblomastix strix</name>
    <dbReference type="NCBI Taxonomy" id="222440"/>
    <lineage>
        <taxon>Eukaryota</taxon>
        <taxon>Metamonada</taxon>
        <taxon>Preaxostyla</taxon>
        <taxon>Oxymonadida</taxon>
        <taxon>Streblomastigidae</taxon>
        <taxon>Streblomastix</taxon>
    </lineage>
</organism>
<evidence type="ECO:0000313" key="2">
    <source>
        <dbReference type="Proteomes" id="UP000324800"/>
    </source>
</evidence>